<proteinExistence type="predicted"/>
<evidence type="ECO:0000313" key="2">
    <source>
        <dbReference type="Proteomes" id="UP001500618"/>
    </source>
</evidence>
<name>A0ABN2GRJ2_9ACTN</name>
<dbReference type="InterPro" id="IPR027417">
    <property type="entry name" value="P-loop_NTPase"/>
</dbReference>
<dbReference type="SUPFAM" id="SSF52540">
    <property type="entry name" value="P-loop containing nucleoside triphosphate hydrolases"/>
    <property type="match status" value="1"/>
</dbReference>
<accession>A0ABN2GRJ2</accession>
<evidence type="ECO:0008006" key="3">
    <source>
        <dbReference type="Google" id="ProtNLM"/>
    </source>
</evidence>
<dbReference type="Proteomes" id="UP001500618">
    <property type="component" value="Unassembled WGS sequence"/>
</dbReference>
<gene>
    <name evidence="1" type="ORF">GCM10009765_26170</name>
</gene>
<keyword evidence="2" id="KW-1185">Reference proteome</keyword>
<evidence type="ECO:0000313" key="1">
    <source>
        <dbReference type="EMBL" id="GAA1675632.1"/>
    </source>
</evidence>
<dbReference type="RefSeq" id="WP_163568624.1">
    <property type="nucleotide sequence ID" value="NZ_WOTO01000014.1"/>
</dbReference>
<protein>
    <recommendedName>
        <fullName evidence="3">AAA family ATPase</fullName>
    </recommendedName>
</protein>
<comment type="caution">
    <text evidence="1">The sequence shown here is derived from an EMBL/GenBank/DDBJ whole genome shotgun (WGS) entry which is preliminary data.</text>
</comment>
<dbReference type="Gene3D" id="3.40.50.300">
    <property type="entry name" value="P-loop containing nucleotide triphosphate hydrolases"/>
    <property type="match status" value="1"/>
</dbReference>
<dbReference type="Pfam" id="PF13238">
    <property type="entry name" value="AAA_18"/>
    <property type="match status" value="1"/>
</dbReference>
<sequence>MSVYLVTGVSGSGKSTLAQALNDRGIAAIDTDEDQELARFVDAAGAVVRRPDEPDREWLAAHHWAWNPARLDELLAAHRDETLFLCGNADNATDFGDRYAQVFLLAVDEVTMLRRLADPSRTNDYGLVGDTGELVKRWRPGFQRRLLAVGAIPIDANAPLPTVIDSLLGHIY</sequence>
<dbReference type="EMBL" id="BAAANY010000009">
    <property type="protein sequence ID" value="GAA1675632.1"/>
    <property type="molecule type" value="Genomic_DNA"/>
</dbReference>
<reference evidence="1 2" key="1">
    <citation type="journal article" date="2019" name="Int. J. Syst. Evol. Microbiol.">
        <title>The Global Catalogue of Microorganisms (GCM) 10K type strain sequencing project: providing services to taxonomists for standard genome sequencing and annotation.</title>
        <authorList>
            <consortium name="The Broad Institute Genomics Platform"/>
            <consortium name="The Broad Institute Genome Sequencing Center for Infectious Disease"/>
            <person name="Wu L."/>
            <person name="Ma J."/>
        </authorList>
    </citation>
    <scope>NUCLEOTIDE SEQUENCE [LARGE SCALE GENOMIC DNA]</scope>
    <source>
        <strain evidence="1 2">JCM 14718</strain>
    </source>
</reference>
<organism evidence="1 2">
    <name type="scientific">Fodinicola feengrottensis</name>
    <dbReference type="NCBI Taxonomy" id="435914"/>
    <lineage>
        <taxon>Bacteria</taxon>
        <taxon>Bacillati</taxon>
        <taxon>Actinomycetota</taxon>
        <taxon>Actinomycetes</taxon>
        <taxon>Mycobacteriales</taxon>
        <taxon>Fodinicola</taxon>
    </lineage>
</organism>